<accession>A0A0K2JFP2</accession>
<dbReference type="InterPro" id="IPR029072">
    <property type="entry name" value="YebC-like"/>
</dbReference>
<dbReference type="Proteomes" id="UP000062963">
    <property type="component" value="Chromosome"/>
</dbReference>
<dbReference type="OrthoDB" id="9781053at2"/>
<dbReference type="GO" id="GO:0005829">
    <property type="term" value="C:cytosol"/>
    <property type="evidence" value="ECO:0007669"/>
    <property type="project" value="TreeGrafter"/>
</dbReference>
<dbReference type="STRING" id="273035.SKUN_00509"/>
<dbReference type="PATRIC" id="fig|273035.7.peg.608"/>
<organism evidence="8 9">
    <name type="scientific">Spiroplasma kunkelii CR2-3x</name>
    <dbReference type="NCBI Taxonomy" id="273035"/>
    <lineage>
        <taxon>Bacteria</taxon>
        <taxon>Bacillati</taxon>
        <taxon>Mycoplasmatota</taxon>
        <taxon>Mollicutes</taxon>
        <taxon>Entomoplasmatales</taxon>
        <taxon>Spiroplasmataceae</taxon>
        <taxon>Spiroplasma</taxon>
    </lineage>
</organism>
<dbReference type="InterPro" id="IPR017856">
    <property type="entry name" value="Integrase-like_N"/>
</dbReference>
<dbReference type="Pfam" id="PF01709">
    <property type="entry name" value="Transcrip_reg"/>
    <property type="match status" value="1"/>
</dbReference>
<keyword evidence="5" id="KW-0963">Cytoplasm</keyword>
<dbReference type="NCBIfam" id="TIGR01033">
    <property type="entry name" value="YebC/PmpR family DNA-binding transcriptional regulator"/>
    <property type="match status" value="1"/>
</dbReference>
<feature type="domain" description="TACO1/YebC-like N-terminal" evidence="7">
    <location>
        <begin position="4"/>
        <end position="73"/>
    </location>
</feature>
<dbReference type="HAMAP" id="MF_00693">
    <property type="entry name" value="Transcrip_reg_TACO1"/>
    <property type="match status" value="1"/>
</dbReference>
<dbReference type="KEGG" id="skn:SKUN_00509"/>
<reference evidence="8 9" key="1">
    <citation type="journal article" date="2015" name="Genome Announc.">
        <title>Complete Genome Sequence of Spiroplasma kunkelii Strain CR2-3x, Causal Agent of Corn Stunt Disease in Zea mays L.</title>
        <authorList>
            <person name="Davis R.E."/>
            <person name="Shao J."/>
            <person name="Dally E.L."/>
            <person name="Zhao Y."/>
            <person name="Gasparich G.E."/>
            <person name="Gaynor B.J."/>
            <person name="Athey J.C."/>
            <person name="Harrison N.A."/>
            <person name="Donofrio N."/>
        </authorList>
    </citation>
    <scope>NUCLEOTIDE SEQUENCE [LARGE SCALE GENOMIC DNA]</scope>
    <source>
        <strain evidence="8 9">CR2-3x</strain>
    </source>
</reference>
<evidence type="ECO:0000259" key="7">
    <source>
        <dbReference type="Pfam" id="PF20772"/>
    </source>
</evidence>
<dbReference type="PANTHER" id="PTHR12532">
    <property type="entry name" value="TRANSLATIONAL ACTIVATOR OF CYTOCHROME C OXIDASE 1"/>
    <property type="match status" value="1"/>
</dbReference>
<evidence type="ECO:0000313" key="9">
    <source>
        <dbReference type="Proteomes" id="UP000062963"/>
    </source>
</evidence>
<dbReference type="RefSeq" id="WP_053390696.1">
    <property type="nucleotide sequence ID" value="NZ_CP010899.1"/>
</dbReference>
<dbReference type="Pfam" id="PF20772">
    <property type="entry name" value="TACO1_YebC_N"/>
    <property type="match status" value="1"/>
</dbReference>
<dbReference type="InterPro" id="IPR049083">
    <property type="entry name" value="TACO1_YebC_N"/>
</dbReference>
<dbReference type="GO" id="GO:0003677">
    <property type="term" value="F:DNA binding"/>
    <property type="evidence" value="ECO:0007669"/>
    <property type="project" value="UniProtKB-UniRule"/>
</dbReference>
<evidence type="ECO:0000256" key="5">
    <source>
        <dbReference type="HAMAP-Rule" id="MF_00693"/>
    </source>
</evidence>
<dbReference type="GO" id="GO:0006355">
    <property type="term" value="P:regulation of DNA-templated transcription"/>
    <property type="evidence" value="ECO:0007669"/>
    <property type="project" value="UniProtKB-UniRule"/>
</dbReference>
<dbReference type="InterPro" id="IPR048300">
    <property type="entry name" value="TACO1_YebC-like_2nd/3rd_dom"/>
</dbReference>
<dbReference type="AlphaFoldDB" id="A0A0K2JFP2"/>
<feature type="domain" description="TACO1/YebC-like second and third" evidence="6">
    <location>
        <begin position="79"/>
        <end position="235"/>
    </location>
</feature>
<evidence type="ECO:0000256" key="4">
    <source>
        <dbReference type="ARBA" id="ARBA00023163"/>
    </source>
</evidence>
<dbReference type="InterPro" id="IPR002876">
    <property type="entry name" value="Transcrip_reg_TACO1-like"/>
</dbReference>
<evidence type="ECO:0000256" key="2">
    <source>
        <dbReference type="ARBA" id="ARBA00023015"/>
    </source>
</evidence>
<proteinExistence type="inferred from homology"/>
<gene>
    <name evidence="8" type="ORF">SKUN_00509</name>
</gene>
<keyword evidence="4 5" id="KW-0804">Transcription</keyword>
<sequence length="238" mass="26142">MGRAFEVRKQSMAATAAKKAVLYNRVAREIYLAAREGSVDPNANLALRNAIDKAKAKQVPRDVIERAINKASGSDNENYQAIRYEGYGPGGSAIIVDTLTNNVNRTVAEVRNCFTKIGGKLGVNGAVVHLFDYLAVFAFTGKTVEEVLELLLLADCDINDVVAENGQIVVYAPGTVFNSVKRALEQVGITTFQMAEITMLSHDRITLHGDDAEQFEKMLNMLDDIDDVQDVYHNVFLV</sequence>
<dbReference type="EMBL" id="CP010899">
    <property type="protein sequence ID" value="ALA97410.1"/>
    <property type="molecule type" value="Genomic_DNA"/>
</dbReference>
<evidence type="ECO:0000259" key="6">
    <source>
        <dbReference type="Pfam" id="PF01709"/>
    </source>
</evidence>
<dbReference type="InterPro" id="IPR026564">
    <property type="entry name" value="Transcrip_reg_TACO1-like_dom3"/>
</dbReference>
<keyword evidence="3 5" id="KW-0238">DNA-binding</keyword>
<name>A0A0K2JFP2_SPIKU</name>
<dbReference type="SUPFAM" id="SSF75625">
    <property type="entry name" value="YebC-like"/>
    <property type="match status" value="1"/>
</dbReference>
<comment type="similarity">
    <text evidence="1 5">Belongs to the TACO1 family.</text>
</comment>
<evidence type="ECO:0000256" key="3">
    <source>
        <dbReference type="ARBA" id="ARBA00023125"/>
    </source>
</evidence>
<evidence type="ECO:0000313" key="8">
    <source>
        <dbReference type="EMBL" id="ALA97410.1"/>
    </source>
</evidence>
<dbReference type="PANTHER" id="PTHR12532:SF0">
    <property type="entry name" value="TRANSLATIONAL ACTIVATOR OF CYTOCHROME C OXIDASE 1"/>
    <property type="match status" value="1"/>
</dbReference>
<dbReference type="Gene3D" id="3.30.70.980">
    <property type="match status" value="2"/>
</dbReference>
<protein>
    <recommendedName>
        <fullName evidence="5">Probable transcriptional regulatory protein SKUN_00509</fullName>
    </recommendedName>
</protein>
<comment type="subcellular location">
    <subcellularLocation>
        <location evidence="5">Cytoplasm</location>
    </subcellularLocation>
</comment>
<dbReference type="NCBIfam" id="NF009044">
    <property type="entry name" value="PRK12378.1"/>
    <property type="match status" value="1"/>
</dbReference>
<keyword evidence="2 5" id="KW-0805">Transcription regulation</keyword>
<keyword evidence="9" id="KW-1185">Reference proteome</keyword>
<evidence type="ECO:0000256" key="1">
    <source>
        <dbReference type="ARBA" id="ARBA00008724"/>
    </source>
</evidence>
<dbReference type="Gene3D" id="1.10.10.200">
    <property type="match status" value="1"/>
</dbReference>